<feature type="compositionally biased region" description="Acidic residues" evidence="1">
    <location>
        <begin position="439"/>
        <end position="449"/>
    </location>
</feature>
<dbReference type="SUPFAM" id="SSF50952">
    <property type="entry name" value="Soluble quinoprotein glucose dehydrogenase"/>
    <property type="match status" value="1"/>
</dbReference>
<dbReference type="PANTHER" id="PTHR33546">
    <property type="entry name" value="LARGE, MULTIFUNCTIONAL SECRETED PROTEIN-RELATED"/>
    <property type="match status" value="1"/>
</dbReference>
<comment type="caution">
    <text evidence="4">The sequence shown here is derived from an EMBL/GenBank/DDBJ whole genome shotgun (WGS) entry which is preliminary data.</text>
</comment>
<dbReference type="InterPro" id="IPR011041">
    <property type="entry name" value="Quinoprot_gluc/sorb_DH_b-prop"/>
</dbReference>
<proteinExistence type="predicted"/>
<gene>
    <name evidence="4" type="ORF">EI547_05930</name>
</gene>
<feature type="compositionally biased region" description="Acidic residues" evidence="1">
    <location>
        <begin position="459"/>
        <end position="479"/>
    </location>
</feature>
<dbReference type="EMBL" id="RRZB01000010">
    <property type="protein sequence ID" value="MBE0462998.1"/>
    <property type="molecule type" value="Genomic_DNA"/>
</dbReference>
<accession>A0ABR9FWH1</accession>
<reference evidence="4 5" key="1">
    <citation type="submission" date="2020-07" db="EMBL/GenBank/DDBJ databases">
        <title>Halophilic bacteria isolated from french cheeses.</title>
        <authorList>
            <person name="Kothe C.I."/>
            <person name="Farah-Kraiem B."/>
            <person name="Renault P."/>
            <person name="Dridi B."/>
        </authorList>
    </citation>
    <scope>NUCLEOTIDE SEQUENCE [LARGE SCALE GENOMIC DNA]</scope>
    <source>
        <strain evidence="4 5">FME20</strain>
    </source>
</reference>
<protein>
    <submittedName>
        <fullName evidence="4">Sorbosone dehydrogenase family protein</fullName>
    </submittedName>
</protein>
<keyword evidence="5" id="KW-1185">Reference proteome</keyword>
<feature type="chain" id="PRO_5047013645" evidence="2">
    <location>
        <begin position="24"/>
        <end position="479"/>
    </location>
</feature>
<evidence type="ECO:0000259" key="3">
    <source>
        <dbReference type="Pfam" id="PF22807"/>
    </source>
</evidence>
<sequence>MKYFALRYTTPLALLLTASGAYAFDVEQPFGPNPTLPEPQRGLLPDMTVPEPAEWGDQLPTVPEGYTITRIASDLKVPRQTIMLPNGDILVAEGSGGNAPALKPKDVIAGYIKDQGNTSVESGDRLTLLRDENGDGNYEQMIFAEDLNAPYGLALVDNNLYVANQDALVRFDYEEGQTEASGPPEVIAQLPSEINHHWTKAMTASADGQYLYVGIGSNSNITERGMEAEVNRAEVWEIDAETGAHRPYATGLRNPTALAIHPDTEQLWAVVNERDELGSDLVPDYLTSVQEGGFYGWPYSYWGQHVDPRVQPEDPEKVESAIAPDYSLGSHVAPLGLAFSTPAMGEEYAEGVFVGEHGSWNRADPVGYKVSFIPFNNGQLSDSDPIDFASGFLTDDGRALGRPVGVTVDPDGALIIADDLTNAIWRVTPDNPPAQQASEADDAETEDPEAASPDIEGSNTEDQENEDLETDESVTETTE</sequence>
<evidence type="ECO:0000313" key="5">
    <source>
        <dbReference type="Proteomes" id="UP001645038"/>
    </source>
</evidence>
<dbReference type="PANTHER" id="PTHR33546:SF1">
    <property type="entry name" value="LARGE, MULTIFUNCTIONAL SECRETED PROTEIN"/>
    <property type="match status" value="1"/>
</dbReference>
<dbReference type="InterPro" id="IPR054539">
    <property type="entry name" value="Beta-prop_PDH"/>
</dbReference>
<name>A0ABR9FWH1_9GAMM</name>
<evidence type="ECO:0000256" key="2">
    <source>
        <dbReference type="SAM" id="SignalP"/>
    </source>
</evidence>
<dbReference type="Pfam" id="PF22807">
    <property type="entry name" value="TrAA12"/>
    <property type="match status" value="2"/>
</dbReference>
<keyword evidence="2" id="KW-0732">Signal</keyword>
<dbReference type="Gene3D" id="2.120.10.30">
    <property type="entry name" value="TolB, C-terminal domain"/>
    <property type="match status" value="1"/>
</dbReference>
<organism evidence="4 5">
    <name type="scientific">Halomonas colorata</name>
    <dbReference type="NCBI Taxonomy" id="2742615"/>
    <lineage>
        <taxon>Bacteria</taxon>
        <taxon>Pseudomonadati</taxon>
        <taxon>Pseudomonadota</taxon>
        <taxon>Gammaproteobacteria</taxon>
        <taxon>Oceanospirillales</taxon>
        <taxon>Halomonadaceae</taxon>
        <taxon>Halomonas</taxon>
    </lineage>
</organism>
<evidence type="ECO:0000256" key="1">
    <source>
        <dbReference type="SAM" id="MobiDB-lite"/>
    </source>
</evidence>
<feature type="region of interest" description="Disordered" evidence="1">
    <location>
        <begin position="426"/>
        <end position="479"/>
    </location>
</feature>
<evidence type="ECO:0000313" key="4">
    <source>
        <dbReference type="EMBL" id="MBE0462998.1"/>
    </source>
</evidence>
<feature type="domain" description="Pyrroloquinoline quinone-dependent pyranose dehydrogenase beta-propeller" evidence="3">
    <location>
        <begin position="318"/>
        <end position="428"/>
    </location>
</feature>
<dbReference type="Proteomes" id="UP001645038">
    <property type="component" value="Unassembled WGS sequence"/>
</dbReference>
<feature type="signal peptide" evidence="2">
    <location>
        <begin position="1"/>
        <end position="23"/>
    </location>
</feature>
<feature type="domain" description="Pyrroloquinoline quinone-dependent pyranose dehydrogenase beta-propeller" evidence="3">
    <location>
        <begin position="60"/>
        <end position="278"/>
    </location>
</feature>
<dbReference type="RefSeq" id="WP_192537572.1">
    <property type="nucleotide sequence ID" value="NZ_JABUZA010000022.1"/>
</dbReference>
<dbReference type="InterPro" id="IPR011042">
    <property type="entry name" value="6-blade_b-propeller_TolB-like"/>
</dbReference>